<name>A0AAV9JC46_9PEZI</name>
<reference evidence="2 3" key="1">
    <citation type="submission" date="2021-11" db="EMBL/GenBank/DDBJ databases">
        <title>Black yeast isolated from Biological Soil Crust.</title>
        <authorList>
            <person name="Kurbessoian T."/>
        </authorList>
    </citation>
    <scope>NUCLEOTIDE SEQUENCE [LARGE SCALE GENOMIC DNA]</scope>
    <source>
        <strain evidence="2 3">CCFEE 5522</strain>
    </source>
</reference>
<dbReference type="Proteomes" id="UP001324427">
    <property type="component" value="Unassembled WGS sequence"/>
</dbReference>
<evidence type="ECO:0000256" key="1">
    <source>
        <dbReference type="SAM" id="SignalP"/>
    </source>
</evidence>
<organism evidence="2 3">
    <name type="scientific">Oleoguttula mirabilis</name>
    <dbReference type="NCBI Taxonomy" id="1507867"/>
    <lineage>
        <taxon>Eukaryota</taxon>
        <taxon>Fungi</taxon>
        <taxon>Dikarya</taxon>
        <taxon>Ascomycota</taxon>
        <taxon>Pezizomycotina</taxon>
        <taxon>Dothideomycetes</taxon>
        <taxon>Dothideomycetidae</taxon>
        <taxon>Mycosphaerellales</taxon>
        <taxon>Teratosphaeriaceae</taxon>
        <taxon>Oleoguttula</taxon>
    </lineage>
</organism>
<feature type="chain" id="PRO_5043530093" evidence="1">
    <location>
        <begin position="19"/>
        <end position="120"/>
    </location>
</feature>
<evidence type="ECO:0000313" key="3">
    <source>
        <dbReference type="Proteomes" id="UP001324427"/>
    </source>
</evidence>
<dbReference type="EMBL" id="JAVFHQ010000039">
    <property type="protein sequence ID" value="KAK4542701.1"/>
    <property type="molecule type" value="Genomic_DNA"/>
</dbReference>
<keyword evidence="1" id="KW-0732">Signal</keyword>
<proteinExistence type="predicted"/>
<sequence length="120" mass="12808">MKFITTLAATMTAGFAISAPVTLSKRVDPNTQSCTSKDAGQFFLVYTVLIGEPYVGGNGCGFVYSTIYAAIPRLAHWHCEDDGNGDTKLKFDAPPDEGGTVNDALHTAYPMVNGFNCPSH</sequence>
<comment type="caution">
    <text evidence="2">The sequence shown here is derived from an EMBL/GenBank/DDBJ whole genome shotgun (WGS) entry which is preliminary data.</text>
</comment>
<evidence type="ECO:0000313" key="2">
    <source>
        <dbReference type="EMBL" id="KAK4542701.1"/>
    </source>
</evidence>
<dbReference type="AlphaFoldDB" id="A0AAV9JC46"/>
<feature type="signal peptide" evidence="1">
    <location>
        <begin position="1"/>
        <end position="18"/>
    </location>
</feature>
<gene>
    <name evidence="2" type="ORF">LTR36_006273</name>
</gene>
<keyword evidence="3" id="KW-1185">Reference proteome</keyword>
<accession>A0AAV9JC46</accession>
<protein>
    <submittedName>
        <fullName evidence="2">Uncharacterized protein</fullName>
    </submittedName>
</protein>